<dbReference type="EMBL" id="RAVZ01000106">
    <property type="protein sequence ID" value="RKG86905.1"/>
    <property type="molecule type" value="Genomic_DNA"/>
</dbReference>
<keyword evidence="3" id="KW-1185">Reference proteome</keyword>
<name>A0A3A8IUA1_9BACT</name>
<dbReference type="InterPro" id="IPR032871">
    <property type="entry name" value="AHH_dom_containing"/>
</dbReference>
<evidence type="ECO:0000256" key="1">
    <source>
        <dbReference type="SAM" id="MobiDB-lite"/>
    </source>
</evidence>
<dbReference type="Proteomes" id="UP000268094">
    <property type="component" value="Unassembled WGS sequence"/>
</dbReference>
<gene>
    <name evidence="2" type="ORF">D7V88_17010</name>
</gene>
<organism evidence="2 3">
    <name type="scientific">Corallococcus terminator</name>
    <dbReference type="NCBI Taxonomy" id="2316733"/>
    <lineage>
        <taxon>Bacteria</taxon>
        <taxon>Pseudomonadati</taxon>
        <taxon>Myxococcota</taxon>
        <taxon>Myxococcia</taxon>
        <taxon>Myxococcales</taxon>
        <taxon>Cystobacterineae</taxon>
        <taxon>Myxococcaceae</taxon>
        <taxon>Corallococcus</taxon>
    </lineage>
</organism>
<sequence>MEMRTGRGTGDMHSSSSGWREGSRTFASGPPRRALAKSVPPRGWWGCAWRHVASRAGMPGRTMSWCGPREMMGPGGPSTSTLQVLGHEGRVEMTSKHITLTKHKDHKKQEGCVCRHEVAFDDPTYPKCAYRPNGYNETLSGSVPNMVPPTSKRSLYEVDFTERMSEGTPIQADPSARLPAVMAKFKPTGRQSNADKKAGGGRKEIENIDPRGNPKAWHFVGRNYKDWHLPFAHEYHHIMPDEALSAALEPKEAEFLMAVGYNMNHGKNVIILPIMRDIAYALMLPKHKGWHRSYNQECFAVLSSLKQDLREKSDGHGITAENAGDLRGDLESWQENQFFLLVQFGRTTAMTKRVAAEINKWRGA</sequence>
<protein>
    <submittedName>
        <fullName evidence="2">Uncharacterized protein</fullName>
    </submittedName>
</protein>
<evidence type="ECO:0000313" key="2">
    <source>
        <dbReference type="EMBL" id="RKG86905.1"/>
    </source>
</evidence>
<feature type="region of interest" description="Disordered" evidence="1">
    <location>
        <begin position="1"/>
        <end position="39"/>
    </location>
</feature>
<accession>A0A3A8IUA1</accession>
<evidence type="ECO:0000313" key="3">
    <source>
        <dbReference type="Proteomes" id="UP000268094"/>
    </source>
</evidence>
<dbReference type="AlphaFoldDB" id="A0A3A8IUA1"/>
<comment type="caution">
    <text evidence="2">The sequence shown here is derived from an EMBL/GenBank/DDBJ whole genome shotgun (WGS) entry which is preliminary data.</text>
</comment>
<feature type="compositionally biased region" description="Basic and acidic residues" evidence="1">
    <location>
        <begin position="193"/>
        <end position="208"/>
    </location>
</feature>
<feature type="region of interest" description="Disordered" evidence="1">
    <location>
        <begin position="188"/>
        <end position="208"/>
    </location>
</feature>
<dbReference type="Pfam" id="PF14412">
    <property type="entry name" value="AHH"/>
    <property type="match status" value="1"/>
</dbReference>
<reference evidence="3" key="1">
    <citation type="submission" date="2018-09" db="EMBL/GenBank/DDBJ databases">
        <authorList>
            <person name="Livingstone P.G."/>
            <person name="Whitworth D.E."/>
        </authorList>
    </citation>
    <scope>NUCLEOTIDE SEQUENCE [LARGE SCALE GENOMIC DNA]</scope>
    <source>
        <strain evidence="3">CA054A</strain>
    </source>
</reference>
<proteinExistence type="predicted"/>